<dbReference type="EMBL" id="JABELV010000168">
    <property type="protein sequence ID" value="KAG7528781.1"/>
    <property type="molecule type" value="Genomic_DNA"/>
</dbReference>
<accession>A0A8K0JGF5</accession>
<dbReference type="AlphaFoldDB" id="A0A8K0JGF5"/>
<evidence type="ECO:0000256" key="1">
    <source>
        <dbReference type="SAM" id="Phobius"/>
    </source>
</evidence>
<keyword evidence="1" id="KW-1133">Transmembrane helix</keyword>
<proteinExistence type="predicted"/>
<evidence type="ECO:0000313" key="2">
    <source>
        <dbReference type="EMBL" id="KAG7528781.1"/>
    </source>
</evidence>
<dbReference type="Proteomes" id="UP000812966">
    <property type="component" value="Unassembled WGS sequence"/>
</dbReference>
<name>A0A8K0JGF5_9TREE</name>
<feature type="transmembrane region" description="Helical" evidence="1">
    <location>
        <begin position="196"/>
        <end position="219"/>
    </location>
</feature>
<keyword evidence="3" id="KW-1185">Reference proteome</keyword>
<keyword evidence="1" id="KW-0812">Transmembrane</keyword>
<feature type="transmembrane region" description="Helical" evidence="1">
    <location>
        <begin position="279"/>
        <end position="297"/>
    </location>
</feature>
<keyword evidence="1" id="KW-0472">Membrane</keyword>
<gene>
    <name evidence="2" type="ORF">FFLO_05950</name>
</gene>
<organism evidence="2 3">
    <name type="scientific">Filobasidium floriforme</name>
    <dbReference type="NCBI Taxonomy" id="5210"/>
    <lineage>
        <taxon>Eukaryota</taxon>
        <taxon>Fungi</taxon>
        <taxon>Dikarya</taxon>
        <taxon>Basidiomycota</taxon>
        <taxon>Agaricomycotina</taxon>
        <taxon>Tremellomycetes</taxon>
        <taxon>Filobasidiales</taxon>
        <taxon>Filobasidiaceae</taxon>
        <taxon>Filobasidium</taxon>
    </lineage>
</organism>
<protein>
    <submittedName>
        <fullName evidence="2">Uncharacterized protein</fullName>
    </submittedName>
</protein>
<comment type="caution">
    <text evidence="2">The sequence shown here is derived from an EMBL/GenBank/DDBJ whole genome shotgun (WGS) entry which is preliminary data.</text>
</comment>
<feature type="transmembrane region" description="Helical" evidence="1">
    <location>
        <begin position="40"/>
        <end position="58"/>
    </location>
</feature>
<reference evidence="2" key="1">
    <citation type="submission" date="2020-04" db="EMBL/GenBank/DDBJ databases">
        <title>Analysis of mating type loci in Filobasidium floriforme.</title>
        <authorList>
            <person name="Nowrousian M."/>
        </authorList>
    </citation>
    <scope>NUCLEOTIDE SEQUENCE</scope>
    <source>
        <strain evidence="2">CBS 6242</strain>
    </source>
</reference>
<sequence length="312" mass="34820">MLRRKMPTKGTPAQDFGYSLPAFLHVLPISKAWKMSGRQLLTSILSTTSILSFVSPTLGLYFSSTIYTLWNTYLITGYGILHPQKAMALHMVLFMKIILSILQHLSVSSFLGPAWCLIIPSLMTYNLGNGVIVGHMMLQLGRSGVSQVIFPPLVSFEKINDFGGLDKLARHIVPGLHESVQVIASRCGMRIRIEQIWLSSTAILVILHQAGYNGLGIALEFMNTFKVWYSLRIILWPTTSPDYRKICENVFSFWILAEMIDMTGDIPLVGPFVLSHERVMAVISTLAIIIGLTGYGSRDGYSRLIIKLLLDI</sequence>
<evidence type="ECO:0000313" key="3">
    <source>
        <dbReference type="Proteomes" id="UP000812966"/>
    </source>
</evidence>